<dbReference type="Gene3D" id="3.30.70.100">
    <property type="match status" value="1"/>
</dbReference>
<reference evidence="3 4" key="1">
    <citation type="submission" date="2020-01" db="EMBL/GenBank/DDBJ databases">
        <authorList>
            <person name="Kim M.K."/>
        </authorList>
    </citation>
    <scope>NUCLEOTIDE SEQUENCE [LARGE SCALE GENOMIC DNA]</scope>
    <source>
        <strain evidence="3 4">172606-1</strain>
    </source>
</reference>
<dbReference type="KEGG" id="rhoz:GXP67_03755"/>
<dbReference type="AlphaFoldDB" id="A0A6C0GDK0"/>
<dbReference type="CDD" id="cd00371">
    <property type="entry name" value="HMA"/>
    <property type="match status" value="1"/>
</dbReference>
<evidence type="ECO:0000313" key="3">
    <source>
        <dbReference type="EMBL" id="QHT65842.1"/>
    </source>
</evidence>
<sequence length="116" mass="12887">MKKAAVIIALFISSISLGFAQDSKMEEVKIKTSSVCKMCKNTLEKSLSFEKGIKNSNLDVPSQVITVSYNPKKTDINKIKKAINETGYDADELPADQKAYNKLEDCCKKDKPVHVD</sequence>
<keyword evidence="1" id="KW-0732">Signal</keyword>
<organism evidence="3 4">
    <name type="scientific">Rhodocytophaga rosea</name>
    <dbReference type="NCBI Taxonomy" id="2704465"/>
    <lineage>
        <taxon>Bacteria</taxon>
        <taxon>Pseudomonadati</taxon>
        <taxon>Bacteroidota</taxon>
        <taxon>Cytophagia</taxon>
        <taxon>Cytophagales</taxon>
        <taxon>Rhodocytophagaceae</taxon>
        <taxon>Rhodocytophaga</taxon>
    </lineage>
</organism>
<protein>
    <submittedName>
        <fullName evidence="3">Heavy-metal-associated domain-containing protein</fullName>
    </submittedName>
</protein>
<feature type="chain" id="PRO_5025383110" evidence="1">
    <location>
        <begin position="21"/>
        <end position="116"/>
    </location>
</feature>
<dbReference type="GO" id="GO:0046872">
    <property type="term" value="F:metal ion binding"/>
    <property type="evidence" value="ECO:0007669"/>
    <property type="project" value="InterPro"/>
</dbReference>
<dbReference type="InterPro" id="IPR036163">
    <property type="entry name" value="HMA_dom_sf"/>
</dbReference>
<dbReference type="SUPFAM" id="SSF55008">
    <property type="entry name" value="HMA, heavy metal-associated domain"/>
    <property type="match status" value="1"/>
</dbReference>
<dbReference type="RefSeq" id="WP_162441919.1">
    <property type="nucleotide sequence ID" value="NZ_CP048222.1"/>
</dbReference>
<feature type="signal peptide" evidence="1">
    <location>
        <begin position="1"/>
        <end position="20"/>
    </location>
</feature>
<gene>
    <name evidence="3" type="ORF">GXP67_03755</name>
</gene>
<dbReference type="InterPro" id="IPR006121">
    <property type="entry name" value="HMA_dom"/>
</dbReference>
<dbReference type="PROSITE" id="PS50846">
    <property type="entry name" value="HMA_2"/>
    <property type="match status" value="1"/>
</dbReference>
<evidence type="ECO:0000259" key="2">
    <source>
        <dbReference type="PROSITE" id="PS50846"/>
    </source>
</evidence>
<dbReference type="EMBL" id="CP048222">
    <property type="protein sequence ID" value="QHT65842.1"/>
    <property type="molecule type" value="Genomic_DNA"/>
</dbReference>
<feature type="domain" description="HMA" evidence="2">
    <location>
        <begin position="23"/>
        <end position="91"/>
    </location>
</feature>
<name>A0A6C0GDK0_9BACT</name>
<dbReference type="Pfam" id="PF00403">
    <property type="entry name" value="HMA"/>
    <property type="match status" value="1"/>
</dbReference>
<dbReference type="Proteomes" id="UP000480178">
    <property type="component" value="Chromosome"/>
</dbReference>
<accession>A0A6C0GDK0</accession>
<proteinExistence type="predicted"/>
<evidence type="ECO:0000256" key="1">
    <source>
        <dbReference type="SAM" id="SignalP"/>
    </source>
</evidence>
<keyword evidence="4" id="KW-1185">Reference proteome</keyword>
<evidence type="ECO:0000313" key="4">
    <source>
        <dbReference type="Proteomes" id="UP000480178"/>
    </source>
</evidence>